<feature type="transmembrane region" description="Helical" evidence="8">
    <location>
        <begin position="202"/>
        <end position="223"/>
    </location>
</feature>
<feature type="transmembrane region" description="Helical" evidence="8">
    <location>
        <begin position="174"/>
        <end position="196"/>
    </location>
</feature>
<dbReference type="Proteomes" id="UP000245474">
    <property type="component" value="Unassembled WGS sequence"/>
</dbReference>
<keyword evidence="10" id="KW-1185">Reference proteome</keyword>
<dbReference type="GO" id="GO:0005886">
    <property type="term" value="C:plasma membrane"/>
    <property type="evidence" value="ECO:0007669"/>
    <property type="project" value="UniProtKB-SubCell"/>
</dbReference>
<evidence type="ECO:0000313" key="10">
    <source>
        <dbReference type="Proteomes" id="UP000245474"/>
    </source>
</evidence>
<comment type="subcellular location">
    <subcellularLocation>
        <location evidence="1 8">Cell membrane</location>
        <topology evidence="1 8">Multi-pass membrane protein</topology>
    </subcellularLocation>
</comment>
<reference evidence="9 10" key="1">
    <citation type="submission" date="2018-05" db="EMBL/GenBank/DDBJ databases">
        <title>Spiribacter halobius sp. nov., a moderately halophilic bacterium isolated from marine solar saltern.</title>
        <authorList>
            <person name="Zheng W.-S."/>
            <person name="Lu D.-C."/>
            <person name="Du Z.-J."/>
        </authorList>
    </citation>
    <scope>NUCLEOTIDE SEQUENCE [LARGE SCALE GENOMIC DNA]</scope>
    <source>
        <strain evidence="9 10">E85</strain>
    </source>
</reference>
<dbReference type="AlphaFoldDB" id="A0A2U2N9P0"/>
<dbReference type="Pfam" id="PF01925">
    <property type="entry name" value="TauE"/>
    <property type="match status" value="1"/>
</dbReference>
<gene>
    <name evidence="9" type="ORF">DEM34_00680</name>
</gene>
<evidence type="ECO:0000256" key="1">
    <source>
        <dbReference type="ARBA" id="ARBA00004651"/>
    </source>
</evidence>
<keyword evidence="7 8" id="KW-0472">Membrane</keyword>
<protein>
    <recommendedName>
        <fullName evidence="8">Probable membrane transporter protein</fullName>
    </recommendedName>
</protein>
<dbReference type="RefSeq" id="WP_109675204.1">
    <property type="nucleotide sequence ID" value="NZ_CP086615.1"/>
</dbReference>
<dbReference type="EMBL" id="QFFI01000001">
    <property type="protein sequence ID" value="PWG65813.1"/>
    <property type="molecule type" value="Genomic_DNA"/>
</dbReference>
<evidence type="ECO:0000256" key="8">
    <source>
        <dbReference type="RuleBase" id="RU363041"/>
    </source>
</evidence>
<keyword evidence="3" id="KW-0813">Transport</keyword>
<proteinExistence type="inferred from homology"/>
<evidence type="ECO:0000256" key="6">
    <source>
        <dbReference type="ARBA" id="ARBA00022989"/>
    </source>
</evidence>
<keyword evidence="4 8" id="KW-1003">Cell membrane</keyword>
<keyword evidence="6 8" id="KW-1133">Transmembrane helix</keyword>
<name>A0A2U2N9P0_9GAMM</name>
<evidence type="ECO:0000256" key="3">
    <source>
        <dbReference type="ARBA" id="ARBA00022448"/>
    </source>
</evidence>
<evidence type="ECO:0000256" key="2">
    <source>
        <dbReference type="ARBA" id="ARBA00009142"/>
    </source>
</evidence>
<dbReference type="OrthoDB" id="6197550at2"/>
<evidence type="ECO:0000256" key="7">
    <source>
        <dbReference type="ARBA" id="ARBA00023136"/>
    </source>
</evidence>
<keyword evidence="5 8" id="KW-0812">Transmembrane</keyword>
<feature type="transmembrane region" description="Helical" evidence="8">
    <location>
        <begin position="109"/>
        <end position="126"/>
    </location>
</feature>
<evidence type="ECO:0000256" key="4">
    <source>
        <dbReference type="ARBA" id="ARBA00022475"/>
    </source>
</evidence>
<comment type="similarity">
    <text evidence="2 8">Belongs to the 4-toluene sulfonate uptake permease (TSUP) (TC 2.A.102) family.</text>
</comment>
<dbReference type="InterPro" id="IPR052017">
    <property type="entry name" value="TSUP"/>
</dbReference>
<feature type="transmembrane region" description="Helical" evidence="8">
    <location>
        <begin position="42"/>
        <end position="63"/>
    </location>
</feature>
<sequence length="255" mass="26638">MLDTFLTTLHPGLTAGATAGLLLLSLLGSFVSAAFGAGGGALLLVGMTLWLPITAAIPLHGVIQLGSNAGRMGVMLPHVQWPLFGAFAVGAVIGVVAGSQLLVELPEGWVEALLGAFILYSLWGRMPLPPRGNRGITVAVGAVTNALTLLVGATGPLVAAYFRTLHLHRLRHVATFSACMMLQHSLKIAAFGALGFAFGDYVVFLAVMIGVGFIGTLLGRATVQRLNDQLFRQILRILLTLLSLRLLINGLAGAL</sequence>
<feature type="transmembrane region" description="Helical" evidence="8">
    <location>
        <begin position="83"/>
        <end position="102"/>
    </location>
</feature>
<dbReference type="PANTHER" id="PTHR30269">
    <property type="entry name" value="TRANSMEMBRANE PROTEIN YFCA"/>
    <property type="match status" value="1"/>
</dbReference>
<evidence type="ECO:0000313" key="9">
    <source>
        <dbReference type="EMBL" id="PWG65813.1"/>
    </source>
</evidence>
<accession>A0A2U2N9P0</accession>
<dbReference type="InterPro" id="IPR002781">
    <property type="entry name" value="TM_pro_TauE-like"/>
</dbReference>
<feature type="transmembrane region" description="Helical" evidence="8">
    <location>
        <begin position="138"/>
        <end position="162"/>
    </location>
</feature>
<dbReference type="PANTHER" id="PTHR30269:SF23">
    <property type="entry name" value="MEMBRANE TRANSPORTER PROTEIN YDHB-RELATED"/>
    <property type="match status" value="1"/>
</dbReference>
<feature type="transmembrane region" description="Helical" evidence="8">
    <location>
        <begin position="235"/>
        <end position="254"/>
    </location>
</feature>
<evidence type="ECO:0000256" key="5">
    <source>
        <dbReference type="ARBA" id="ARBA00022692"/>
    </source>
</evidence>
<comment type="caution">
    <text evidence="9">The sequence shown here is derived from an EMBL/GenBank/DDBJ whole genome shotgun (WGS) entry which is preliminary data.</text>
</comment>
<feature type="transmembrane region" description="Helical" evidence="8">
    <location>
        <begin position="12"/>
        <end position="35"/>
    </location>
</feature>
<organism evidence="9 10">
    <name type="scientific">Sediminicurvatus halobius</name>
    <dbReference type="NCBI Taxonomy" id="2182432"/>
    <lineage>
        <taxon>Bacteria</taxon>
        <taxon>Pseudomonadati</taxon>
        <taxon>Pseudomonadota</taxon>
        <taxon>Gammaproteobacteria</taxon>
        <taxon>Chromatiales</taxon>
        <taxon>Ectothiorhodospiraceae</taxon>
        <taxon>Sediminicurvatus</taxon>
    </lineage>
</organism>